<proteinExistence type="predicted"/>
<protein>
    <recommendedName>
        <fullName evidence="1">Cell division control protein 24 OB domain-containing protein</fullName>
    </recommendedName>
</protein>
<dbReference type="Gene3D" id="2.40.50.140">
    <property type="entry name" value="Nucleic acid-binding proteins"/>
    <property type="match status" value="1"/>
</dbReference>
<dbReference type="InterPro" id="IPR012340">
    <property type="entry name" value="NA-bd_OB-fold"/>
</dbReference>
<reference evidence="2" key="2">
    <citation type="submission" date="2020-07" db="EMBL/GenBank/DDBJ databases">
        <authorList>
            <person name="Vera ALvarez R."/>
            <person name="Arias-Moreno D.M."/>
            <person name="Jimenez-Jacinto V."/>
            <person name="Jimenez-Bremont J.F."/>
            <person name="Swaminathan K."/>
            <person name="Moose S.P."/>
            <person name="Guerrero-Gonzalez M.L."/>
            <person name="Marino-Ramirez L."/>
            <person name="Landsman D."/>
            <person name="Rodriguez-Kessler M."/>
            <person name="Delgado-Sanchez P."/>
        </authorList>
    </citation>
    <scope>NUCLEOTIDE SEQUENCE</scope>
    <source>
        <tissue evidence="2">Cladode</tissue>
    </source>
</reference>
<accession>A0A7C8YDU2</accession>
<feature type="domain" description="Cell division control protein 24 OB" evidence="1">
    <location>
        <begin position="1"/>
        <end position="216"/>
    </location>
</feature>
<dbReference type="SUPFAM" id="SSF50249">
    <property type="entry name" value="Nucleic acid-binding proteins"/>
    <property type="match status" value="1"/>
</dbReference>
<name>A0A7C8YDU2_OPUST</name>
<dbReference type="InterPro" id="IPR035203">
    <property type="entry name" value="Cdc24_OB3"/>
</dbReference>
<dbReference type="PANTHER" id="PTHR36033">
    <property type="entry name" value="NUCLEIC ACID-BINDING PROTEINS SUPERFAMILY"/>
    <property type="match status" value="1"/>
</dbReference>
<dbReference type="AlphaFoldDB" id="A0A7C8YDU2"/>
<dbReference type="Pfam" id="PF17244">
    <property type="entry name" value="CDC24_OB3"/>
    <property type="match status" value="1"/>
</dbReference>
<organism evidence="2">
    <name type="scientific">Opuntia streptacantha</name>
    <name type="common">Prickly pear cactus</name>
    <name type="synonym">Opuntia cardona</name>
    <dbReference type="NCBI Taxonomy" id="393608"/>
    <lineage>
        <taxon>Eukaryota</taxon>
        <taxon>Viridiplantae</taxon>
        <taxon>Streptophyta</taxon>
        <taxon>Embryophyta</taxon>
        <taxon>Tracheophyta</taxon>
        <taxon>Spermatophyta</taxon>
        <taxon>Magnoliopsida</taxon>
        <taxon>eudicotyledons</taxon>
        <taxon>Gunneridae</taxon>
        <taxon>Pentapetalae</taxon>
        <taxon>Caryophyllales</taxon>
        <taxon>Cactineae</taxon>
        <taxon>Cactaceae</taxon>
        <taxon>Opuntioideae</taxon>
        <taxon>Opuntia</taxon>
    </lineage>
</organism>
<dbReference type="EMBL" id="GISG01009461">
    <property type="protein sequence ID" value="MBA4615939.1"/>
    <property type="molecule type" value="Transcribed_RNA"/>
</dbReference>
<dbReference type="PANTHER" id="PTHR36033:SF1">
    <property type="entry name" value="NUCLEIC ACID-BINDING PROTEINS SUPERFAMILY"/>
    <property type="match status" value="1"/>
</dbReference>
<sequence length="256" mass="29132">MTGISIYGVVTDVFRETYTEKPVFSLRIQDATGTIWVKLHFTESWSLGRLSLGHTAYISSLTCTMTEQKRLEARWFEDDLGTSFVNVSCLPAILNSSCLHNQSYLAHLSRQRTGIHICRVWLDQIEHCHVNTRLAHAVCGHFVKTTPSGSVECEFCRCSCETETRRAFHLKITVADESGKAFAWCTGQTAMELLQISPDEFYELPEEEQVIYPCSLENERYIVAIVNCKQHDAIFKECAAIENDVVPWEITRALKL</sequence>
<reference evidence="2" key="1">
    <citation type="journal article" date="2013" name="J. Plant Res.">
        <title>Effect of fungi and light on seed germination of three Opuntia species from semiarid lands of central Mexico.</title>
        <authorList>
            <person name="Delgado-Sanchez P."/>
            <person name="Jimenez-Bremont J.F."/>
            <person name="Guerrero-Gonzalez Mde L."/>
            <person name="Flores J."/>
        </authorList>
    </citation>
    <scope>NUCLEOTIDE SEQUENCE</scope>
    <source>
        <tissue evidence="2">Cladode</tissue>
    </source>
</reference>
<evidence type="ECO:0000313" key="2">
    <source>
        <dbReference type="EMBL" id="MBA4615939.1"/>
    </source>
</evidence>
<evidence type="ECO:0000259" key="1">
    <source>
        <dbReference type="Pfam" id="PF17244"/>
    </source>
</evidence>